<dbReference type="AlphaFoldDB" id="A0AAD4HD13"/>
<dbReference type="GeneID" id="64668245"/>
<feature type="non-terminal residue" evidence="1">
    <location>
        <position position="1"/>
    </location>
</feature>
<dbReference type="Proteomes" id="UP001195769">
    <property type="component" value="Unassembled WGS sequence"/>
</dbReference>
<accession>A0AAD4HD13</accession>
<protein>
    <submittedName>
        <fullName evidence="1">Uncharacterized protein</fullName>
    </submittedName>
</protein>
<comment type="caution">
    <text evidence="1">The sequence shown here is derived from an EMBL/GenBank/DDBJ whole genome shotgun (WGS) entry which is preliminary data.</text>
</comment>
<gene>
    <name evidence="1" type="ORF">F5891DRAFT_930619</name>
</gene>
<keyword evidence="2" id="KW-1185">Reference proteome</keyword>
<dbReference type="EMBL" id="JABBWK010000278">
    <property type="protein sequence ID" value="KAG1886348.1"/>
    <property type="molecule type" value="Genomic_DNA"/>
</dbReference>
<proteinExistence type="predicted"/>
<reference evidence="1" key="1">
    <citation type="journal article" date="2020" name="New Phytol.">
        <title>Comparative genomics reveals dynamic genome evolution in host specialist ectomycorrhizal fungi.</title>
        <authorList>
            <person name="Lofgren L.A."/>
            <person name="Nguyen N.H."/>
            <person name="Vilgalys R."/>
            <person name="Ruytinx J."/>
            <person name="Liao H.L."/>
            <person name="Branco S."/>
            <person name="Kuo A."/>
            <person name="LaButti K."/>
            <person name="Lipzen A."/>
            <person name="Andreopoulos W."/>
            <person name="Pangilinan J."/>
            <person name="Riley R."/>
            <person name="Hundley H."/>
            <person name="Na H."/>
            <person name="Barry K."/>
            <person name="Grigoriev I.V."/>
            <person name="Stajich J.E."/>
            <person name="Kennedy P.G."/>
        </authorList>
    </citation>
    <scope>NUCLEOTIDE SEQUENCE</scope>
    <source>
        <strain evidence="1">FC203</strain>
    </source>
</reference>
<sequence>LRKVHVVPVLLGAAIPRPDGSTEEYETFCRAMLILFKPWRSFQELKNNDDTWAESFSRQHFAPGLHKIIQNMNVENECKDARDAHA</sequence>
<organism evidence="1 2">
    <name type="scientific">Suillus fuscotomentosus</name>
    <dbReference type="NCBI Taxonomy" id="1912939"/>
    <lineage>
        <taxon>Eukaryota</taxon>
        <taxon>Fungi</taxon>
        <taxon>Dikarya</taxon>
        <taxon>Basidiomycota</taxon>
        <taxon>Agaricomycotina</taxon>
        <taxon>Agaricomycetes</taxon>
        <taxon>Agaricomycetidae</taxon>
        <taxon>Boletales</taxon>
        <taxon>Suillineae</taxon>
        <taxon>Suillaceae</taxon>
        <taxon>Suillus</taxon>
    </lineage>
</organism>
<evidence type="ECO:0000313" key="1">
    <source>
        <dbReference type="EMBL" id="KAG1886348.1"/>
    </source>
</evidence>
<name>A0AAD4HD13_9AGAM</name>
<evidence type="ECO:0000313" key="2">
    <source>
        <dbReference type="Proteomes" id="UP001195769"/>
    </source>
</evidence>
<feature type="non-terminal residue" evidence="1">
    <location>
        <position position="86"/>
    </location>
</feature>
<dbReference type="RefSeq" id="XP_041216560.1">
    <property type="nucleotide sequence ID" value="XM_041373947.1"/>
</dbReference>